<evidence type="ECO:0000256" key="8">
    <source>
        <dbReference type="ARBA" id="ARBA00022603"/>
    </source>
</evidence>
<dbReference type="OrthoDB" id="2384124at2759"/>
<dbReference type="SUPFAM" id="SSF75217">
    <property type="entry name" value="alpha/beta knot"/>
    <property type="match status" value="1"/>
</dbReference>
<dbReference type="Gene3D" id="1.10.1270.20">
    <property type="entry name" value="tRNA(m1g37)methyltransferase, domain 2"/>
    <property type="match status" value="1"/>
</dbReference>
<comment type="subunit">
    <text evidence="4">Homodimer.</text>
</comment>
<dbReference type="GO" id="GO:0005829">
    <property type="term" value="C:cytosol"/>
    <property type="evidence" value="ECO:0007669"/>
    <property type="project" value="TreeGrafter"/>
</dbReference>
<dbReference type="EMBL" id="CAMKVN010010011">
    <property type="protein sequence ID" value="CAI2193788.1"/>
    <property type="molecule type" value="Genomic_DNA"/>
</dbReference>
<dbReference type="InterPro" id="IPR002649">
    <property type="entry name" value="tRNA_m1G_MeTrfase_TrmD"/>
</dbReference>
<evidence type="ECO:0000259" key="15">
    <source>
        <dbReference type="Pfam" id="PF01746"/>
    </source>
</evidence>
<dbReference type="InterPro" id="IPR016009">
    <property type="entry name" value="tRNA_MeTrfase_TRMD/TRM10"/>
</dbReference>
<keyword evidence="8" id="KW-0489">Methyltransferase</keyword>
<gene>
    <name evidence="16" type="ORF">FWILDA_LOCUS16251</name>
</gene>
<dbReference type="PANTHER" id="PTHR46417:SF1">
    <property type="entry name" value="TRNA (GUANINE-N(1)-)-METHYLTRANSFERASE"/>
    <property type="match status" value="1"/>
</dbReference>
<evidence type="ECO:0000256" key="11">
    <source>
        <dbReference type="ARBA" id="ARBA00022694"/>
    </source>
</evidence>
<sequence length="232" mass="26354">MVGDKREYVTKTELFQELKEIKNDIKEVKEAVITPNQNKKEIKITDLEVQENKLVARLSDGRESSWKIESYHFYFRVGEPLKENEPAHIHVRGAKHGKIQFWLERTGQVDDYPYGGGAGMVLKIEPLVKALATIQEDYPNSYLILLSPQGKTFTQKEQISIGDFITMGGEIPALALTDSLIRAIPGAIQPESYQQETTNSRLDFATYTRPENFEGLEVPPILLSGHHQKIKE</sequence>
<accession>A0A9W4X454</accession>
<evidence type="ECO:0000256" key="13">
    <source>
        <dbReference type="ARBA" id="ARBA00033392"/>
    </source>
</evidence>
<keyword evidence="10" id="KW-0949">S-adenosyl-L-methionine</keyword>
<evidence type="ECO:0000256" key="12">
    <source>
        <dbReference type="ARBA" id="ARBA00029736"/>
    </source>
</evidence>
<comment type="catalytic activity">
    <reaction evidence="14">
        <text>guanosine(37) in tRNA + S-adenosyl-L-methionine = N(1)-methylguanosine(37) in tRNA + S-adenosyl-L-homocysteine + H(+)</text>
        <dbReference type="Rhea" id="RHEA:36899"/>
        <dbReference type="Rhea" id="RHEA-COMP:10145"/>
        <dbReference type="Rhea" id="RHEA-COMP:10147"/>
        <dbReference type="ChEBI" id="CHEBI:15378"/>
        <dbReference type="ChEBI" id="CHEBI:57856"/>
        <dbReference type="ChEBI" id="CHEBI:59789"/>
        <dbReference type="ChEBI" id="CHEBI:73542"/>
        <dbReference type="ChEBI" id="CHEBI:74269"/>
        <dbReference type="EC" id="2.1.1.228"/>
    </reaction>
</comment>
<evidence type="ECO:0000313" key="16">
    <source>
        <dbReference type="EMBL" id="CAI2193788.1"/>
    </source>
</evidence>
<dbReference type="Gene3D" id="3.40.1280.10">
    <property type="match status" value="2"/>
</dbReference>
<comment type="similarity">
    <text evidence="3">Belongs to the RNA methyltransferase TrmD family.</text>
</comment>
<evidence type="ECO:0000256" key="14">
    <source>
        <dbReference type="ARBA" id="ARBA00047783"/>
    </source>
</evidence>
<evidence type="ECO:0000256" key="7">
    <source>
        <dbReference type="ARBA" id="ARBA00022490"/>
    </source>
</evidence>
<protein>
    <recommendedName>
        <fullName evidence="6">tRNA (guanine-N(1)-)-methyltransferase</fullName>
        <ecNumber evidence="5">2.1.1.228</ecNumber>
    </recommendedName>
    <alternativeName>
        <fullName evidence="12">M1G-methyltransferase</fullName>
    </alternativeName>
    <alternativeName>
        <fullName evidence="13">tRNA [GM37] methyltransferase</fullName>
    </alternativeName>
</protein>
<dbReference type="PANTHER" id="PTHR46417">
    <property type="entry name" value="TRNA (GUANINE-N(1)-)-METHYLTRANSFERASE"/>
    <property type="match status" value="1"/>
</dbReference>
<evidence type="ECO:0000256" key="3">
    <source>
        <dbReference type="ARBA" id="ARBA00007630"/>
    </source>
</evidence>
<evidence type="ECO:0000256" key="4">
    <source>
        <dbReference type="ARBA" id="ARBA00011738"/>
    </source>
</evidence>
<name>A0A9W4X454_9GLOM</name>
<dbReference type="InterPro" id="IPR029026">
    <property type="entry name" value="tRNA_m1G_MTases_N"/>
</dbReference>
<evidence type="ECO:0000256" key="5">
    <source>
        <dbReference type="ARBA" id="ARBA00012807"/>
    </source>
</evidence>
<evidence type="ECO:0000256" key="6">
    <source>
        <dbReference type="ARBA" id="ARBA00014679"/>
    </source>
</evidence>
<organism evidence="16 17">
    <name type="scientific">Funneliformis geosporum</name>
    <dbReference type="NCBI Taxonomy" id="1117311"/>
    <lineage>
        <taxon>Eukaryota</taxon>
        <taxon>Fungi</taxon>
        <taxon>Fungi incertae sedis</taxon>
        <taxon>Mucoromycota</taxon>
        <taxon>Glomeromycotina</taxon>
        <taxon>Glomeromycetes</taxon>
        <taxon>Glomerales</taxon>
        <taxon>Glomeraceae</taxon>
        <taxon>Funneliformis</taxon>
    </lineage>
</organism>
<dbReference type="Pfam" id="PF01746">
    <property type="entry name" value="tRNA_m1G_MT"/>
    <property type="match status" value="1"/>
</dbReference>
<reference evidence="16" key="1">
    <citation type="submission" date="2022-08" db="EMBL/GenBank/DDBJ databases">
        <authorList>
            <person name="Kallberg Y."/>
            <person name="Tangrot J."/>
            <person name="Rosling A."/>
        </authorList>
    </citation>
    <scope>NUCLEOTIDE SEQUENCE</scope>
    <source>
        <strain evidence="16">Wild A</strain>
    </source>
</reference>
<dbReference type="GO" id="GO:0002939">
    <property type="term" value="P:tRNA N1-guanine methylation"/>
    <property type="evidence" value="ECO:0007669"/>
    <property type="project" value="TreeGrafter"/>
</dbReference>
<dbReference type="InterPro" id="IPR029028">
    <property type="entry name" value="Alpha/beta_knot_MTases"/>
</dbReference>
<dbReference type="GO" id="GO:0052906">
    <property type="term" value="F:tRNA (guanine(37)-N1)-methyltransferase activity"/>
    <property type="evidence" value="ECO:0007669"/>
    <property type="project" value="UniProtKB-EC"/>
</dbReference>
<dbReference type="EC" id="2.1.1.228" evidence="5"/>
<evidence type="ECO:0000313" key="17">
    <source>
        <dbReference type="Proteomes" id="UP001153678"/>
    </source>
</evidence>
<comment type="function">
    <text evidence="1">Specifically methylates guanosine-37 in various tRNAs.</text>
</comment>
<keyword evidence="11" id="KW-0819">tRNA processing</keyword>
<comment type="subcellular location">
    <subcellularLocation>
        <location evidence="2">Cytoplasm</location>
    </subcellularLocation>
</comment>
<evidence type="ECO:0000256" key="2">
    <source>
        <dbReference type="ARBA" id="ARBA00004496"/>
    </source>
</evidence>
<evidence type="ECO:0000256" key="1">
    <source>
        <dbReference type="ARBA" id="ARBA00002634"/>
    </source>
</evidence>
<keyword evidence="7" id="KW-0963">Cytoplasm</keyword>
<evidence type="ECO:0000256" key="9">
    <source>
        <dbReference type="ARBA" id="ARBA00022679"/>
    </source>
</evidence>
<dbReference type="InterPro" id="IPR023148">
    <property type="entry name" value="tRNA_m1G_MeTrfase_C_sf"/>
</dbReference>
<keyword evidence="17" id="KW-1185">Reference proteome</keyword>
<dbReference type="Proteomes" id="UP001153678">
    <property type="component" value="Unassembled WGS sequence"/>
</dbReference>
<keyword evidence="9" id="KW-0808">Transferase</keyword>
<dbReference type="AlphaFoldDB" id="A0A9W4X454"/>
<feature type="domain" description="tRNA methyltransferase TRMD/TRM10-type" evidence="15">
    <location>
        <begin position="157"/>
        <end position="231"/>
    </location>
</feature>
<comment type="caution">
    <text evidence="16">The sequence shown here is derived from an EMBL/GenBank/DDBJ whole genome shotgun (WGS) entry which is preliminary data.</text>
</comment>
<evidence type="ECO:0000256" key="10">
    <source>
        <dbReference type="ARBA" id="ARBA00022691"/>
    </source>
</evidence>
<proteinExistence type="inferred from homology"/>